<feature type="region of interest" description="Disordered" evidence="1">
    <location>
        <begin position="216"/>
        <end position="329"/>
    </location>
</feature>
<sequence length="329" mass="33797">MNVAAFLRWVLTKPLVIVVVLACAVAGGLVGYRSATVQYETEAAVLVIPPSIPSVPGASDAMLNPFTNLSGSTTQLAWVLASSAQSVQAREVVKRTGASPDYTIASVAGDSSFSQLSPQITIKMPATDPQAAKAGAQALIAFMQDQLRSIQKDAGVNPGVYADLRTTTEPQAGAQVSSTALSNAGGLALGAALAGLLVSLLVAAVLDTRRKRSAEAAISTKAEETSPLGGVVPAAGEAPVEPAAASVDTEESAPVPTSRLEIARPPADEADAPARPAAPRPARPAGRAEQRAMTRWRDRVEVVSEESEIPLPTFDGDDGEATRRLGTSG</sequence>
<accession>A0A137ZXU0</accession>
<name>A0A137ZXU0_9ACTN</name>
<evidence type="ECO:0000256" key="1">
    <source>
        <dbReference type="SAM" id="MobiDB-lite"/>
    </source>
</evidence>
<gene>
    <name evidence="4" type="ORF">AXK60_14005</name>
    <name evidence="3" type="ORF">AXK61_20090</name>
</gene>
<dbReference type="STRING" id="239498.AXK60_14005"/>
<evidence type="ECO:0008006" key="7">
    <source>
        <dbReference type="Google" id="ProtNLM"/>
    </source>
</evidence>
<dbReference type="AlphaFoldDB" id="A0A137ZXU0"/>
<evidence type="ECO:0000313" key="5">
    <source>
        <dbReference type="Proteomes" id="UP000070258"/>
    </source>
</evidence>
<reference evidence="5" key="3">
    <citation type="submission" date="2016-02" db="EMBL/GenBank/DDBJ databases">
        <authorList>
            <person name="Wen L."/>
            <person name="He K."/>
            <person name="Yang H."/>
        </authorList>
    </citation>
    <scope>NUCLEOTIDE SEQUENCE [LARGE SCALE GENOMIC DNA]</scope>
    <source>
        <strain evidence="5">JCM 15929</strain>
    </source>
</reference>
<feature type="transmembrane region" description="Helical" evidence="2">
    <location>
        <begin position="184"/>
        <end position="206"/>
    </location>
</feature>
<dbReference type="Proteomes" id="UP000070258">
    <property type="component" value="Unassembled WGS sequence"/>
</dbReference>
<dbReference type="EMBL" id="LSRE01000013">
    <property type="protein sequence ID" value="KXO98325.1"/>
    <property type="molecule type" value="Genomic_DNA"/>
</dbReference>
<evidence type="ECO:0000313" key="3">
    <source>
        <dbReference type="EMBL" id="KXO98325.1"/>
    </source>
</evidence>
<proteinExistence type="predicted"/>
<protein>
    <recommendedName>
        <fullName evidence="7">Polysaccharide chain length determinant N-terminal domain-containing protein</fullName>
    </recommendedName>
</protein>
<keyword evidence="2" id="KW-0472">Membrane</keyword>
<feature type="compositionally biased region" description="Low complexity" evidence="1">
    <location>
        <begin position="229"/>
        <end position="245"/>
    </location>
</feature>
<dbReference type="Proteomes" id="UP000070409">
    <property type="component" value="Unassembled WGS sequence"/>
</dbReference>
<keyword evidence="6" id="KW-1185">Reference proteome</keyword>
<evidence type="ECO:0000256" key="2">
    <source>
        <dbReference type="SAM" id="Phobius"/>
    </source>
</evidence>
<keyword evidence="2" id="KW-1133">Transmembrane helix</keyword>
<dbReference type="OrthoDB" id="4774363at2"/>
<organism evidence="4 5">
    <name type="scientific">Tsukamurella pseudospumae</name>
    <dbReference type="NCBI Taxonomy" id="239498"/>
    <lineage>
        <taxon>Bacteria</taxon>
        <taxon>Bacillati</taxon>
        <taxon>Actinomycetota</taxon>
        <taxon>Actinomycetes</taxon>
        <taxon>Mycobacteriales</taxon>
        <taxon>Tsukamurellaceae</taxon>
        <taxon>Tsukamurella</taxon>
    </lineage>
</organism>
<comment type="caution">
    <text evidence="4">The sequence shown here is derived from an EMBL/GenBank/DDBJ whole genome shotgun (WGS) entry which is preliminary data.</text>
</comment>
<evidence type="ECO:0000313" key="4">
    <source>
        <dbReference type="EMBL" id="KXP02992.1"/>
    </source>
</evidence>
<reference evidence="4" key="1">
    <citation type="submission" date="2016-02" db="EMBL/GenBank/DDBJ databases">
        <authorList>
            <person name="Teng J.L."/>
            <person name="Yang Y."/>
            <person name="Huang Y."/>
            <person name="Guo F."/>
            <person name="Wei W."/>
            <person name="Chen J.H."/>
            <person name="Wong S.Y."/>
            <person name="Lau S.K."/>
            <person name="Woo P.C."/>
        </authorList>
    </citation>
    <scope>NUCLEOTIDE SEQUENCE</scope>
    <source>
        <strain evidence="4">JCM 15929</strain>
    </source>
</reference>
<dbReference type="EMBL" id="LSRF01000058">
    <property type="protein sequence ID" value="KXP02992.1"/>
    <property type="molecule type" value="Genomic_DNA"/>
</dbReference>
<dbReference type="RefSeq" id="WP_068573499.1">
    <property type="nucleotide sequence ID" value="NZ_LSRE01000013.1"/>
</dbReference>
<evidence type="ECO:0000313" key="6">
    <source>
        <dbReference type="Proteomes" id="UP000070409"/>
    </source>
</evidence>
<keyword evidence="2" id="KW-0812">Transmembrane</keyword>
<reference evidence="3 6" key="2">
    <citation type="submission" date="2016-02" db="EMBL/GenBank/DDBJ databases">
        <authorList>
            <person name="Teng J.L."/>
            <person name="Tang Y."/>
            <person name="Huang Y."/>
            <person name="Guo F."/>
            <person name="Wei W."/>
            <person name="Chen J.H."/>
            <person name="Wong S.Y."/>
            <person name="Lau S.K."/>
            <person name="Woo P.C."/>
        </authorList>
    </citation>
    <scope>NUCLEOTIDE SEQUENCE [LARGE SCALE GENOMIC DNA]</scope>
    <source>
        <strain evidence="3 6">JCM 13375</strain>
    </source>
</reference>
<feature type="compositionally biased region" description="Basic and acidic residues" evidence="1">
    <location>
        <begin position="286"/>
        <end position="302"/>
    </location>
</feature>